<dbReference type="HOGENOM" id="CLU_601202_0_0_10"/>
<keyword evidence="2" id="KW-0812">Transmembrane</keyword>
<organism evidence="4 5">
    <name type="scientific">Saprospira grandis (strain Lewin)</name>
    <dbReference type="NCBI Taxonomy" id="984262"/>
    <lineage>
        <taxon>Bacteria</taxon>
        <taxon>Pseudomonadati</taxon>
        <taxon>Bacteroidota</taxon>
        <taxon>Saprospiria</taxon>
        <taxon>Saprospirales</taxon>
        <taxon>Saprospiraceae</taxon>
        <taxon>Saprospira</taxon>
    </lineage>
</organism>
<dbReference type="CDD" id="cd22249">
    <property type="entry name" value="UDM1_RNF168_RNF169-like"/>
    <property type="match status" value="1"/>
</dbReference>
<dbReference type="InterPro" id="IPR002931">
    <property type="entry name" value="Transglutaminase-like"/>
</dbReference>
<accession>H6L3I5</accession>
<keyword evidence="2" id="KW-0472">Membrane</keyword>
<dbReference type="Proteomes" id="UP000007519">
    <property type="component" value="Chromosome"/>
</dbReference>
<reference evidence="4 5" key="1">
    <citation type="journal article" date="2012" name="Stand. Genomic Sci.">
        <title>Complete genome sequencing and analysis of Saprospira grandis str. Lewin, a predatory marine bacterium.</title>
        <authorList>
            <person name="Saw J.H."/>
            <person name="Yuryev A."/>
            <person name="Kanbe M."/>
            <person name="Hou S."/>
            <person name="Young A.G."/>
            <person name="Aizawa S."/>
            <person name="Alam M."/>
        </authorList>
    </citation>
    <scope>NUCLEOTIDE SEQUENCE [LARGE SCALE GENOMIC DNA]</scope>
    <source>
        <strain evidence="4 5">Lewin</strain>
    </source>
</reference>
<keyword evidence="1" id="KW-0175">Coiled coil</keyword>
<keyword evidence="2" id="KW-1133">Transmembrane helix</keyword>
<name>H6L3I5_SAPGL</name>
<protein>
    <recommendedName>
        <fullName evidence="3">Transglutaminase-like domain-containing protein</fullName>
    </recommendedName>
</protein>
<feature type="domain" description="Transglutaminase-like" evidence="3">
    <location>
        <begin position="311"/>
        <end position="392"/>
    </location>
</feature>
<dbReference type="STRING" id="984262.SGRA_2204"/>
<evidence type="ECO:0000259" key="3">
    <source>
        <dbReference type="Pfam" id="PF01841"/>
    </source>
</evidence>
<feature type="transmembrane region" description="Helical" evidence="2">
    <location>
        <begin position="75"/>
        <end position="94"/>
    </location>
</feature>
<dbReference type="AlphaFoldDB" id="H6L3I5"/>
<evidence type="ECO:0000313" key="4">
    <source>
        <dbReference type="EMBL" id="AFC24933.1"/>
    </source>
</evidence>
<feature type="coiled-coil region" evidence="1">
    <location>
        <begin position="206"/>
        <end position="250"/>
    </location>
</feature>
<evidence type="ECO:0000256" key="2">
    <source>
        <dbReference type="SAM" id="Phobius"/>
    </source>
</evidence>
<feature type="transmembrane region" description="Helical" evidence="2">
    <location>
        <begin position="12"/>
        <end position="30"/>
    </location>
</feature>
<dbReference type="KEGG" id="sgn:SGRA_2204"/>
<dbReference type="InterPro" id="IPR038765">
    <property type="entry name" value="Papain-like_cys_pep_sf"/>
</dbReference>
<evidence type="ECO:0000256" key="1">
    <source>
        <dbReference type="SAM" id="Coils"/>
    </source>
</evidence>
<feature type="transmembrane region" description="Helical" evidence="2">
    <location>
        <begin position="133"/>
        <end position="151"/>
    </location>
</feature>
<dbReference type="eggNOG" id="COG1305">
    <property type="taxonomic scope" value="Bacteria"/>
</dbReference>
<dbReference type="Gene3D" id="3.10.620.30">
    <property type="match status" value="1"/>
</dbReference>
<proteinExistence type="predicted"/>
<dbReference type="OrthoDB" id="1523787at2"/>
<feature type="transmembrane region" description="Helical" evidence="2">
    <location>
        <begin position="100"/>
        <end position="121"/>
    </location>
</feature>
<keyword evidence="5" id="KW-1185">Reference proteome</keyword>
<sequence length="455" mass="51134">MKKLSLLQKIFSLIGFIGILMLVPGLFYAAGWEGPVNFLENIAPWGDRSLMTVIAFILMGLMFLFGGGHNVSATFVGYLIGFFLISTAVEISFMGWFRNWAAGIGFLSVPQLNYIVGIITVSSGILMSFNHRIPLFAELAALVILPIGFLVTTDQMNWLRLENQDFEISVDAGMQKLGKMIDKKYLKLPSVKQYLQKVEEDESLEEGEKEAKIKELQERISRMEEDQQTIEELKKQNEEYAKQMAQQRKNLKDFSWCASSKESSKMVKRIAEAVVPGQPCVRDFAVSLVKAESGPYYDYQRGLPGRNGIKQICALHMHLSSHWSYVNDPTVLRDDFYSPADRTIAVDLAGDCDDFAALTASCIESIGGVSRIMVGRCSGGGHAWAEVLIGSQSDWDRAVKAIRSYYNKPNMTINGLKDAQGLHWLCLDWKMGQYSCNDSGTQCWYTSKEQKTKKY</sequence>
<dbReference type="SUPFAM" id="SSF54001">
    <property type="entry name" value="Cysteine proteinases"/>
    <property type="match status" value="1"/>
</dbReference>
<feature type="transmembrane region" description="Helical" evidence="2">
    <location>
        <begin position="50"/>
        <end position="68"/>
    </location>
</feature>
<evidence type="ECO:0000313" key="5">
    <source>
        <dbReference type="Proteomes" id="UP000007519"/>
    </source>
</evidence>
<gene>
    <name evidence="4" type="ordered locus">SGRA_2204</name>
</gene>
<dbReference type="EMBL" id="CP002831">
    <property type="protein sequence ID" value="AFC24933.1"/>
    <property type="molecule type" value="Genomic_DNA"/>
</dbReference>
<dbReference type="Pfam" id="PF01841">
    <property type="entry name" value="Transglut_core"/>
    <property type="match status" value="1"/>
</dbReference>
<dbReference type="RefSeq" id="WP_015692549.1">
    <property type="nucleotide sequence ID" value="NC_016940.1"/>
</dbReference>